<keyword evidence="3" id="KW-1185">Reference proteome</keyword>
<evidence type="ECO:0000313" key="3">
    <source>
        <dbReference type="Proteomes" id="UP000610760"/>
    </source>
</evidence>
<sequence>MDKDQQRRSFDGIVFDSILEMRFYRDVIRPKMASGDIITCQLQKEYVLQPMFTYNGKVVQPITYVADFYLVYKDGREEVIDTKGSPSSTAVLKRKLFWLQYPEITYRWLSYTQKTGWISYDELKKIRRQDKNRQRRQNHYEPEKNSKENRRQPVSGNL</sequence>
<name>A0A926E1Y8_9FIRM</name>
<evidence type="ECO:0000256" key="1">
    <source>
        <dbReference type="SAM" id="MobiDB-lite"/>
    </source>
</evidence>
<gene>
    <name evidence="2" type="ORF">H8710_01455</name>
</gene>
<protein>
    <submittedName>
        <fullName evidence="2">DUF1064 domain-containing protein</fullName>
    </submittedName>
</protein>
<evidence type="ECO:0000313" key="2">
    <source>
        <dbReference type="EMBL" id="MBC8558727.1"/>
    </source>
</evidence>
<dbReference type="AlphaFoldDB" id="A0A926E1Y8"/>
<feature type="compositionally biased region" description="Basic and acidic residues" evidence="1">
    <location>
        <begin position="129"/>
        <end position="151"/>
    </location>
</feature>
<proteinExistence type="predicted"/>
<dbReference type="Pfam" id="PF06356">
    <property type="entry name" value="DUF1064"/>
    <property type="match status" value="1"/>
</dbReference>
<dbReference type="RefSeq" id="WP_249293612.1">
    <property type="nucleotide sequence ID" value="NZ_JACRSV010000001.1"/>
</dbReference>
<reference evidence="2" key="1">
    <citation type="submission" date="2020-08" db="EMBL/GenBank/DDBJ databases">
        <title>Genome public.</title>
        <authorList>
            <person name="Liu C."/>
            <person name="Sun Q."/>
        </authorList>
    </citation>
    <scope>NUCLEOTIDE SEQUENCE</scope>
    <source>
        <strain evidence="2">NSJ-33</strain>
    </source>
</reference>
<organism evidence="2 3">
    <name type="scientific">Fumia xinanensis</name>
    <dbReference type="NCBI Taxonomy" id="2763659"/>
    <lineage>
        <taxon>Bacteria</taxon>
        <taxon>Bacillati</taxon>
        <taxon>Bacillota</taxon>
        <taxon>Clostridia</taxon>
        <taxon>Eubacteriales</taxon>
        <taxon>Oscillospiraceae</taxon>
        <taxon>Fumia</taxon>
    </lineage>
</organism>
<feature type="region of interest" description="Disordered" evidence="1">
    <location>
        <begin position="129"/>
        <end position="158"/>
    </location>
</feature>
<dbReference type="InterPro" id="IPR009414">
    <property type="entry name" value="DUF1064"/>
</dbReference>
<comment type="caution">
    <text evidence="2">The sequence shown here is derived from an EMBL/GenBank/DDBJ whole genome shotgun (WGS) entry which is preliminary data.</text>
</comment>
<dbReference type="EMBL" id="JACRSV010000001">
    <property type="protein sequence ID" value="MBC8558727.1"/>
    <property type="molecule type" value="Genomic_DNA"/>
</dbReference>
<accession>A0A926E1Y8</accession>
<dbReference type="Proteomes" id="UP000610760">
    <property type="component" value="Unassembled WGS sequence"/>
</dbReference>